<evidence type="ECO:0000313" key="2">
    <source>
        <dbReference type="EMBL" id="EER32655.1"/>
    </source>
</evidence>
<keyword evidence="3" id="KW-1185">Reference proteome</keyword>
<dbReference type="AlphaFoldDB" id="C5MAI8"/>
<evidence type="ECO:0000313" key="3">
    <source>
        <dbReference type="Proteomes" id="UP000002037"/>
    </source>
</evidence>
<evidence type="ECO:0008006" key="4">
    <source>
        <dbReference type="Google" id="ProtNLM"/>
    </source>
</evidence>
<feature type="compositionally biased region" description="Basic residues" evidence="1">
    <location>
        <begin position="340"/>
        <end position="351"/>
    </location>
</feature>
<evidence type="ECO:0000256" key="1">
    <source>
        <dbReference type="SAM" id="MobiDB-lite"/>
    </source>
</evidence>
<dbReference type="OrthoDB" id="4024958at2759"/>
<dbReference type="RefSeq" id="XP_002548783.1">
    <property type="nucleotide sequence ID" value="XM_002548737.1"/>
</dbReference>
<accession>C5MAI8</accession>
<feature type="compositionally biased region" description="Low complexity" evidence="1">
    <location>
        <begin position="448"/>
        <end position="477"/>
    </location>
</feature>
<protein>
    <recommendedName>
        <fullName evidence="4">Myb domain-containing protein</fullName>
    </recommendedName>
</protein>
<feature type="compositionally biased region" description="Basic and acidic residues" evidence="1">
    <location>
        <begin position="363"/>
        <end position="375"/>
    </location>
</feature>
<gene>
    <name evidence="2" type="ORF">CTRG_03080</name>
</gene>
<dbReference type="eggNOG" id="ENOG502SA26">
    <property type="taxonomic scope" value="Eukaryota"/>
</dbReference>
<sequence>MSSNRLQSNDRKFVMVVPEQFIDSKNDIPSQHQYSQQHHNIHHEQQHQRQQQQQLKIHQEMVHLQQQQQQQLDANNVYLQRFNHHEPLDSNPIIPIPTTTATTSAMTNTTNSNYDTGLTQFDLKSKDSKYKRWTPRMDQYLIKLLSDVAHSYPRGVAAEMNKKAWLYVCKQLRLANPETVYSTYSKYSIQQHLINVIHHRYKIWYKLMVHSKSIASGYSYKWNPELGKFQIIDLNTKTFILDVRQVKSILYSDSLNLPNLSNLNKGNLITNDFFLSDNLRYISVYHNEILPLAIKLDEKFLEGFEDGNIYRQVPKFNNYPESKNAYLKPLSQVKKNPGISKKRKESTRKRNQFNSIDNDNDNNDNHQHHDHHDVDDVGNQNDEQQDRHVVFNQDVLPLEESVDPDLKRARLEYQNPSTSTIRNQLPIQQQQQQQQSSLPPQRQPPIPQQQQTSNQLQQLQQQQQQQQQQTHVQTPQRPAMQMNIDIESALTSATIAAMNAPPIRSSKDTSPFYIKDAKWFNKLIELFDNGHIRADEVLSICEGVRDNKIPLFMLNVLDHSYYPTRTNDGTTTTAHHRDIPDDETTKRIREFMLPMVYNS</sequence>
<dbReference type="STRING" id="294747.C5MAI8"/>
<dbReference type="EMBL" id="GG692398">
    <property type="protein sequence ID" value="EER32655.1"/>
    <property type="molecule type" value="Genomic_DNA"/>
</dbReference>
<dbReference type="HOGENOM" id="CLU_033730_0_0_1"/>
<dbReference type="VEuPathDB" id="FungiDB:CTRG_03080"/>
<feature type="region of interest" description="Disordered" evidence="1">
    <location>
        <begin position="328"/>
        <end position="380"/>
    </location>
</feature>
<dbReference type="Proteomes" id="UP000002037">
    <property type="component" value="Unassembled WGS sequence"/>
</dbReference>
<dbReference type="GeneID" id="8297696"/>
<feature type="compositionally biased region" description="Low complexity" evidence="1">
    <location>
        <begin position="425"/>
        <end position="440"/>
    </location>
</feature>
<proteinExistence type="predicted"/>
<name>C5MAI8_CANTT</name>
<feature type="region of interest" description="Disordered" evidence="1">
    <location>
        <begin position="29"/>
        <end position="54"/>
    </location>
</feature>
<feature type="region of interest" description="Disordered" evidence="1">
    <location>
        <begin position="425"/>
        <end position="477"/>
    </location>
</feature>
<organism evidence="2 3">
    <name type="scientific">Candida tropicalis (strain ATCC MYA-3404 / T1)</name>
    <name type="common">Yeast</name>
    <dbReference type="NCBI Taxonomy" id="294747"/>
    <lineage>
        <taxon>Eukaryota</taxon>
        <taxon>Fungi</taxon>
        <taxon>Dikarya</taxon>
        <taxon>Ascomycota</taxon>
        <taxon>Saccharomycotina</taxon>
        <taxon>Pichiomycetes</taxon>
        <taxon>Debaryomycetaceae</taxon>
        <taxon>Candida/Lodderomyces clade</taxon>
        <taxon>Candida</taxon>
    </lineage>
</organism>
<dbReference type="KEGG" id="ctp:CTRG_03080"/>
<reference evidence="2" key="2">
    <citation type="submission" date="2009-06" db="EMBL/GenBank/DDBJ databases">
        <authorList>
            <consortium name="The Broad Institute Genome Sequencing Platform"/>
            <person name="Birren B."/>
            <person name="Lander E."/>
            <person name="Galagan J."/>
            <person name="Nusbaum C."/>
            <person name="Devon K."/>
            <person name="Cuomo C."/>
            <person name="Kellis M."/>
            <person name="Rasmussen M.D."/>
            <person name="Grochow J.A."/>
            <person name="Jaffe D."/>
            <person name="Butler J."/>
            <person name="Alvarez P."/>
            <person name="Gnerre S."/>
            <person name="Grabherr M."/>
            <person name="Kleber M."/>
            <person name="Mauceli E."/>
            <person name="Brockman W."/>
            <person name="MacCallum I.A."/>
            <person name="Rounsley S."/>
            <person name="Young S."/>
            <person name="LaButti K."/>
            <person name="Pushparaj V."/>
            <person name="DeCaprio D."/>
            <person name="Crawford M."/>
            <person name="Koehrsen M."/>
            <person name="Engels R."/>
            <person name="Montgomery P."/>
            <person name="Pearson M."/>
            <person name="Howarth C."/>
            <person name="Larson L."/>
            <person name="Luoma S."/>
            <person name="White J."/>
            <person name="Zeng Q."/>
            <person name="Kodira C."/>
            <person name="Yandava C."/>
            <person name="Alvarado L."/>
            <person name="O'Leary S."/>
            <person name="Soll D.R."/>
            <person name="Srikantha T."/>
        </authorList>
    </citation>
    <scope>NUCLEOTIDE SEQUENCE</scope>
    <source>
        <strain evidence="2">MYA-3404</strain>
    </source>
</reference>
<reference evidence="2" key="1">
    <citation type="journal article" date="2009" name="Nature">
        <title>Evolution of pathogenicity and sexual reproduction in eight Candida genomes.</title>
        <authorList>
            <person name="Butler G."/>
            <person name="Rasmussen M.D."/>
            <person name="Lin M.F."/>
            <person name="Santos M.A."/>
            <person name="Sakthikumar S."/>
            <person name="Munro C.A."/>
            <person name="Rheinbay E."/>
            <person name="Grabherr M."/>
            <person name="Forche A."/>
            <person name="Reedy J.L."/>
            <person name="Agrafioti I."/>
            <person name="Arnaud M.B."/>
            <person name="Bates S."/>
            <person name="Brown A.J."/>
            <person name="Brunke S."/>
            <person name="Costanzo M.C."/>
            <person name="Fitzpatrick D.A."/>
            <person name="de Groot P.W."/>
            <person name="Harris D."/>
            <person name="Hoyer L.L."/>
            <person name="Hube B."/>
            <person name="Klis F.M."/>
            <person name="Kodira C."/>
            <person name="Lennard N."/>
            <person name="Logue M.E."/>
            <person name="Martin R."/>
            <person name="Neiman A.M."/>
            <person name="Nikolaou E."/>
            <person name="Quail M.A."/>
            <person name="Quinn J."/>
            <person name="Santos M.C."/>
            <person name="Schmitzberger F.F."/>
            <person name="Sherlock G."/>
            <person name="Shah P."/>
            <person name="Silverstein K.A."/>
            <person name="Skrzypek M.S."/>
            <person name="Soll D."/>
            <person name="Staggs R."/>
            <person name="Stansfield I."/>
            <person name="Stumpf M.P."/>
            <person name="Sudbery P.E."/>
            <person name="Srikantha T."/>
            <person name="Zeng Q."/>
            <person name="Berman J."/>
            <person name="Berriman M."/>
            <person name="Heitman J."/>
            <person name="Gow N.A."/>
            <person name="Lorenz M.C."/>
            <person name="Birren B.W."/>
            <person name="Kellis M."/>
            <person name="Cuomo C.A."/>
        </authorList>
    </citation>
    <scope>NUCLEOTIDE SEQUENCE [LARGE SCALE GENOMIC DNA]</scope>
    <source>
        <strain evidence="2">MYA-3404</strain>
    </source>
</reference>